<dbReference type="InterPro" id="IPR013096">
    <property type="entry name" value="Cupin_2"/>
</dbReference>
<dbReference type="PANTHER" id="PTHR36440:SF1">
    <property type="entry name" value="PUTATIVE (AFU_ORTHOLOGUE AFUA_8G07350)-RELATED"/>
    <property type="match status" value="1"/>
</dbReference>
<protein>
    <submittedName>
        <fullName evidence="2">Cupin</fullName>
    </submittedName>
</protein>
<evidence type="ECO:0000313" key="2">
    <source>
        <dbReference type="EMBL" id="GLZ81317.1"/>
    </source>
</evidence>
<sequence>MSENRFTLLRTGEVRPGRVKVPPAFAVKVRADDVEGRFSLLEVTVARPIPMHRHEWADEYVYVLEGELAAEYGGEVHIVRAGESVFLPKGELHALRSAGERPPRVIQVSSPGGWECFVEDLVEAGPVTAGGAFDPVRLNEIGAKYGMRYLVPGEEEPVGTA</sequence>
<dbReference type="SUPFAM" id="SSF51182">
    <property type="entry name" value="RmlC-like cupins"/>
    <property type="match status" value="1"/>
</dbReference>
<dbReference type="Gene3D" id="2.60.120.10">
    <property type="entry name" value="Jelly Rolls"/>
    <property type="match status" value="1"/>
</dbReference>
<comment type="caution">
    <text evidence="2">The sequence shown here is derived from an EMBL/GenBank/DDBJ whole genome shotgun (WGS) entry which is preliminary data.</text>
</comment>
<name>A0A9W6ST24_9ACTN</name>
<reference evidence="2" key="1">
    <citation type="submission" date="2023-03" db="EMBL/GenBank/DDBJ databases">
        <title>Actinorhabdospora filicis NBRC 111898.</title>
        <authorList>
            <person name="Ichikawa N."/>
            <person name="Sato H."/>
            <person name="Tonouchi N."/>
        </authorList>
    </citation>
    <scope>NUCLEOTIDE SEQUENCE</scope>
    <source>
        <strain evidence="2">NBRC 111898</strain>
    </source>
</reference>
<dbReference type="InterPro" id="IPR011051">
    <property type="entry name" value="RmlC_Cupin_sf"/>
</dbReference>
<gene>
    <name evidence="2" type="ORF">Afil01_61240</name>
</gene>
<dbReference type="PANTHER" id="PTHR36440">
    <property type="entry name" value="PUTATIVE (AFU_ORTHOLOGUE AFUA_8G07350)-RELATED"/>
    <property type="match status" value="1"/>
</dbReference>
<dbReference type="InterPro" id="IPR014710">
    <property type="entry name" value="RmlC-like_jellyroll"/>
</dbReference>
<dbReference type="Pfam" id="PF07883">
    <property type="entry name" value="Cupin_2"/>
    <property type="match status" value="1"/>
</dbReference>
<accession>A0A9W6ST24</accession>
<feature type="domain" description="Cupin type-2" evidence="1">
    <location>
        <begin position="49"/>
        <end position="106"/>
    </location>
</feature>
<proteinExistence type="predicted"/>
<dbReference type="Proteomes" id="UP001165079">
    <property type="component" value="Unassembled WGS sequence"/>
</dbReference>
<dbReference type="InterPro" id="IPR053146">
    <property type="entry name" value="QDO-like"/>
</dbReference>
<dbReference type="RefSeq" id="WP_285666769.1">
    <property type="nucleotide sequence ID" value="NZ_BSTX01000005.1"/>
</dbReference>
<evidence type="ECO:0000259" key="1">
    <source>
        <dbReference type="Pfam" id="PF07883"/>
    </source>
</evidence>
<dbReference type="EMBL" id="BSTX01000005">
    <property type="protein sequence ID" value="GLZ81317.1"/>
    <property type="molecule type" value="Genomic_DNA"/>
</dbReference>
<organism evidence="2 3">
    <name type="scientific">Actinorhabdospora filicis</name>
    <dbReference type="NCBI Taxonomy" id="1785913"/>
    <lineage>
        <taxon>Bacteria</taxon>
        <taxon>Bacillati</taxon>
        <taxon>Actinomycetota</taxon>
        <taxon>Actinomycetes</taxon>
        <taxon>Micromonosporales</taxon>
        <taxon>Micromonosporaceae</taxon>
        <taxon>Actinorhabdospora</taxon>
    </lineage>
</organism>
<keyword evidence="3" id="KW-1185">Reference proteome</keyword>
<dbReference type="AlphaFoldDB" id="A0A9W6ST24"/>
<evidence type="ECO:0000313" key="3">
    <source>
        <dbReference type="Proteomes" id="UP001165079"/>
    </source>
</evidence>